<name>A0A917JZ48_9GAMM</name>
<dbReference type="EMBL" id="BMOB01000008">
    <property type="protein sequence ID" value="GGI89820.1"/>
    <property type="molecule type" value="Genomic_DNA"/>
</dbReference>
<dbReference type="SUPFAM" id="SSF160719">
    <property type="entry name" value="gpW/gp25-like"/>
    <property type="match status" value="1"/>
</dbReference>
<protein>
    <recommendedName>
        <fullName evidence="3">IraD/Gp25-like domain-containing protein</fullName>
    </recommendedName>
</protein>
<reference evidence="1" key="2">
    <citation type="submission" date="2020-09" db="EMBL/GenBank/DDBJ databases">
        <authorList>
            <person name="Sun Q."/>
            <person name="Ohkuma M."/>
        </authorList>
    </citation>
    <scope>NUCLEOTIDE SEQUENCE</scope>
    <source>
        <strain evidence="1">JCM 13919</strain>
    </source>
</reference>
<accession>A0A917JZ48</accession>
<reference evidence="1" key="1">
    <citation type="journal article" date="2014" name="Int. J. Syst. Evol. Microbiol.">
        <title>Complete genome sequence of Corynebacterium casei LMG S-19264T (=DSM 44701T), isolated from a smear-ripened cheese.</title>
        <authorList>
            <consortium name="US DOE Joint Genome Institute (JGI-PGF)"/>
            <person name="Walter F."/>
            <person name="Albersmeier A."/>
            <person name="Kalinowski J."/>
            <person name="Ruckert C."/>
        </authorList>
    </citation>
    <scope>NUCLEOTIDE SEQUENCE</scope>
    <source>
        <strain evidence="1">JCM 13919</strain>
    </source>
</reference>
<keyword evidence="2" id="KW-1185">Reference proteome</keyword>
<comment type="caution">
    <text evidence="1">The sequence shown here is derived from an EMBL/GenBank/DDBJ whole genome shotgun (WGS) entry which is preliminary data.</text>
</comment>
<evidence type="ECO:0008006" key="3">
    <source>
        <dbReference type="Google" id="ProtNLM"/>
    </source>
</evidence>
<evidence type="ECO:0000313" key="2">
    <source>
        <dbReference type="Proteomes" id="UP000630149"/>
    </source>
</evidence>
<proteinExistence type="predicted"/>
<dbReference type="AlphaFoldDB" id="A0A917JZ48"/>
<gene>
    <name evidence="1" type="ORF">GCM10007966_18150</name>
</gene>
<sequence>MLHLPDYGLSEYPIHQGFAEMQKKFVDDLKTVIERFEPRVSSLIIEGITNDTRNGVLQVSIQADLKVMEAINFQAQLLKNGEIRIMGDI</sequence>
<evidence type="ECO:0000313" key="1">
    <source>
        <dbReference type="EMBL" id="GGI89820.1"/>
    </source>
</evidence>
<dbReference type="Proteomes" id="UP000630149">
    <property type="component" value="Unassembled WGS sequence"/>
</dbReference>
<organism evidence="1 2">
    <name type="scientific">Legionella impletisoli</name>
    <dbReference type="NCBI Taxonomy" id="343510"/>
    <lineage>
        <taxon>Bacteria</taxon>
        <taxon>Pseudomonadati</taxon>
        <taxon>Pseudomonadota</taxon>
        <taxon>Gammaproteobacteria</taxon>
        <taxon>Legionellales</taxon>
        <taxon>Legionellaceae</taxon>
        <taxon>Legionella</taxon>
    </lineage>
</organism>